<evidence type="ECO:0000256" key="6">
    <source>
        <dbReference type="SAM" id="Phobius"/>
    </source>
</evidence>
<evidence type="ECO:0000256" key="5">
    <source>
        <dbReference type="ARBA" id="ARBA00023136"/>
    </source>
</evidence>
<keyword evidence="4 6" id="KW-1133">Transmembrane helix</keyword>
<accession>A0A514CI55</accession>
<dbReference type="Pfam" id="PF01810">
    <property type="entry name" value="LysE"/>
    <property type="match status" value="1"/>
</dbReference>
<keyword evidence="8" id="KW-1185">Reference proteome</keyword>
<evidence type="ECO:0000313" key="8">
    <source>
        <dbReference type="Proteomes" id="UP000316614"/>
    </source>
</evidence>
<feature type="transmembrane region" description="Helical" evidence="6">
    <location>
        <begin position="6"/>
        <end position="27"/>
    </location>
</feature>
<dbReference type="PANTHER" id="PTHR30086">
    <property type="entry name" value="ARGININE EXPORTER PROTEIN ARGO"/>
    <property type="match status" value="1"/>
</dbReference>
<comment type="subcellular location">
    <subcellularLocation>
        <location evidence="1">Cell membrane</location>
        <topology evidence="1">Multi-pass membrane protein</topology>
    </subcellularLocation>
</comment>
<evidence type="ECO:0000256" key="1">
    <source>
        <dbReference type="ARBA" id="ARBA00004651"/>
    </source>
</evidence>
<evidence type="ECO:0000256" key="4">
    <source>
        <dbReference type="ARBA" id="ARBA00022989"/>
    </source>
</evidence>
<feature type="transmembrane region" description="Helical" evidence="6">
    <location>
        <begin position="118"/>
        <end position="138"/>
    </location>
</feature>
<evidence type="ECO:0000256" key="2">
    <source>
        <dbReference type="ARBA" id="ARBA00022475"/>
    </source>
</evidence>
<evidence type="ECO:0000256" key="3">
    <source>
        <dbReference type="ARBA" id="ARBA00022692"/>
    </source>
</evidence>
<dbReference type="Proteomes" id="UP000316614">
    <property type="component" value="Chromosome"/>
</dbReference>
<dbReference type="InterPro" id="IPR001123">
    <property type="entry name" value="LeuE-type"/>
</dbReference>
<organism evidence="7 8">
    <name type="scientific">Echinicola soli</name>
    <dbReference type="NCBI Taxonomy" id="2591634"/>
    <lineage>
        <taxon>Bacteria</taxon>
        <taxon>Pseudomonadati</taxon>
        <taxon>Bacteroidota</taxon>
        <taxon>Cytophagia</taxon>
        <taxon>Cytophagales</taxon>
        <taxon>Cyclobacteriaceae</taxon>
        <taxon>Echinicola</taxon>
    </lineage>
</organism>
<name>A0A514CI55_9BACT</name>
<dbReference type="AlphaFoldDB" id="A0A514CI55"/>
<feature type="transmembrane region" description="Helical" evidence="6">
    <location>
        <begin position="182"/>
        <end position="206"/>
    </location>
</feature>
<reference evidence="7 8" key="1">
    <citation type="submission" date="2019-06" db="EMBL/GenBank/DDBJ databases">
        <title>Echinicola alkalisoli sp. nov. isolated from saline soil.</title>
        <authorList>
            <person name="Sun J.-Q."/>
            <person name="Xu L."/>
        </authorList>
    </citation>
    <scope>NUCLEOTIDE SEQUENCE [LARGE SCALE GENOMIC DNA]</scope>
    <source>
        <strain evidence="7 8">LN3S3</strain>
    </source>
</reference>
<protein>
    <submittedName>
        <fullName evidence="7">LysE family translocator</fullName>
    </submittedName>
</protein>
<dbReference type="EMBL" id="CP041253">
    <property type="protein sequence ID" value="QDH79460.1"/>
    <property type="molecule type" value="Genomic_DNA"/>
</dbReference>
<dbReference type="GO" id="GO:0015171">
    <property type="term" value="F:amino acid transmembrane transporter activity"/>
    <property type="evidence" value="ECO:0007669"/>
    <property type="project" value="TreeGrafter"/>
</dbReference>
<feature type="transmembrane region" description="Helical" evidence="6">
    <location>
        <begin position="39"/>
        <end position="60"/>
    </location>
</feature>
<dbReference type="GO" id="GO:0005886">
    <property type="term" value="C:plasma membrane"/>
    <property type="evidence" value="ECO:0007669"/>
    <property type="project" value="UniProtKB-SubCell"/>
</dbReference>
<feature type="transmembrane region" description="Helical" evidence="6">
    <location>
        <begin position="150"/>
        <end position="170"/>
    </location>
</feature>
<feature type="transmembrane region" description="Helical" evidence="6">
    <location>
        <begin position="72"/>
        <end position="90"/>
    </location>
</feature>
<dbReference type="PANTHER" id="PTHR30086:SF20">
    <property type="entry name" value="ARGININE EXPORTER PROTEIN ARGO-RELATED"/>
    <property type="match status" value="1"/>
</dbReference>
<keyword evidence="3 6" id="KW-0812">Transmembrane</keyword>
<keyword evidence="2" id="KW-1003">Cell membrane</keyword>
<dbReference type="KEGG" id="echi:FKX85_10605"/>
<sequence>MGFSLVEGIGMGLVLSLIIGPVFFALIQNSIEHGFRNSMFMAMGILLSDTVYVAISYFGVSYLTNNPAFKAGLGYVGGAIMISFGLASLFKKAVSRPNSGGLPHKTPPSRRRGFFKGLSLNGVNPFVLLFWISIAGMVHLKKRYAAGDIFGFYLGMLLTVFSTDLLKVYIAKRLSKFITPKLMMYMNKTVGVILVVFGVRLLWYALSKTW</sequence>
<gene>
    <name evidence="7" type="ORF">FKX85_10605</name>
</gene>
<proteinExistence type="predicted"/>
<evidence type="ECO:0000313" key="7">
    <source>
        <dbReference type="EMBL" id="QDH79460.1"/>
    </source>
</evidence>
<dbReference type="OrthoDB" id="679767at2"/>
<keyword evidence="5 6" id="KW-0472">Membrane</keyword>
<dbReference type="RefSeq" id="WP_141614704.1">
    <property type="nucleotide sequence ID" value="NZ_CP041253.1"/>
</dbReference>